<dbReference type="InterPro" id="IPR049557">
    <property type="entry name" value="Transketolase_CS"/>
</dbReference>
<keyword evidence="9 10" id="KW-0414">Isoprene biosynthesis</keyword>
<evidence type="ECO:0000256" key="6">
    <source>
        <dbReference type="ARBA" id="ARBA00022842"/>
    </source>
</evidence>
<comment type="catalytic activity">
    <reaction evidence="10">
        <text>D-glyceraldehyde 3-phosphate + pyruvate + H(+) = 1-deoxy-D-xylulose 5-phosphate + CO2</text>
        <dbReference type="Rhea" id="RHEA:12605"/>
        <dbReference type="ChEBI" id="CHEBI:15361"/>
        <dbReference type="ChEBI" id="CHEBI:15378"/>
        <dbReference type="ChEBI" id="CHEBI:16526"/>
        <dbReference type="ChEBI" id="CHEBI:57792"/>
        <dbReference type="ChEBI" id="CHEBI:59776"/>
        <dbReference type="EC" id="2.2.1.7"/>
    </reaction>
</comment>
<keyword evidence="8 10" id="KW-0786">Thiamine pyrophosphate</keyword>
<dbReference type="InterPro" id="IPR029061">
    <property type="entry name" value="THDP-binding"/>
</dbReference>
<evidence type="ECO:0000256" key="5">
    <source>
        <dbReference type="ARBA" id="ARBA00022723"/>
    </source>
</evidence>
<dbReference type="Pfam" id="PF13292">
    <property type="entry name" value="DXP_synthase_N"/>
    <property type="match status" value="1"/>
</dbReference>
<name>A0ABR9QVT6_9FIRM</name>
<sequence>MKNLLDYSLPEDLKFMDTKELELLAVQIREFLVENVSKTGGHLASNLGAVELTIALHKAFNSPLDKIIWDVGHQAYVHKILTGRADNFGSLRKFGGLSGFPKGGESEHDVFDTGHSSNSISIAAGFAAARDLSGDNYDVVAVIGDGSLTGGLSYEGMNNLSDLKSKAIIILNDNGMSIGLNTGGLSKHLNKLRVSKGYSSFKKGFGTALKKIPAIGDGLYNGVSRARDHLKYSIVEGVMFEKLGFTYIGPIDGHNIDAILHNLELAKTSDHSVIMHVITQKGKGYRNAEKDPSKFHGIGAFDKSTGELLNKSERPSYSEVFGKKLTDMARQNDRIVAVSAAMIDGTGLREFARLFPERTFDVGIAEGHGVTFAGALAKSGYKPFVTIYSTFLQRGYDNIIMDTCLQDVPVVFAIDRAGCVGSDGETHHGLFDISYLKNIPNMTVLAPASDIELEMMMEFASVYEHPIAIRYPRGSASEAVTIPKSLSEGAQVISEGKDVIIWSVGNMLKNAEKAAEILNNSGIDTGVINARFIMPPDREKILQSANKCKLLVTVEDGMKIGGFGETVVSLLAENSLNKEVMILGWPEKFIEHGNTDQLMDKYGLSGEKIAERIKDKIEGKN</sequence>
<dbReference type="InterPro" id="IPR005477">
    <property type="entry name" value="Dxylulose-5-P_synthase"/>
</dbReference>
<feature type="binding site" evidence="10">
    <location>
        <position position="366"/>
    </location>
    <ligand>
        <name>thiamine diphosphate</name>
        <dbReference type="ChEBI" id="CHEBI:58937"/>
    </ligand>
</feature>
<evidence type="ECO:0000256" key="2">
    <source>
        <dbReference type="ARBA" id="ARBA00011081"/>
    </source>
</evidence>
<feature type="binding site" evidence="10">
    <location>
        <position position="174"/>
    </location>
    <ligand>
        <name>Mg(2+)</name>
        <dbReference type="ChEBI" id="CHEBI:18420"/>
    </ligand>
</feature>
<evidence type="ECO:0000256" key="9">
    <source>
        <dbReference type="ARBA" id="ARBA00023229"/>
    </source>
</evidence>
<feature type="binding site" evidence="10">
    <location>
        <begin position="114"/>
        <end position="116"/>
    </location>
    <ligand>
        <name>thiamine diphosphate</name>
        <dbReference type="ChEBI" id="CHEBI:58937"/>
    </ligand>
</feature>
<comment type="cofactor">
    <cofactor evidence="10">
        <name>Mg(2+)</name>
        <dbReference type="ChEBI" id="CHEBI:18420"/>
    </cofactor>
    <text evidence="10">Binds 1 Mg(2+) ion per subunit.</text>
</comment>
<evidence type="ECO:0000256" key="1">
    <source>
        <dbReference type="ARBA" id="ARBA00004980"/>
    </source>
</evidence>
<dbReference type="SUPFAM" id="SSF52922">
    <property type="entry name" value="TK C-terminal domain-like"/>
    <property type="match status" value="1"/>
</dbReference>
<evidence type="ECO:0000259" key="11">
    <source>
        <dbReference type="SMART" id="SM00861"/>
    </source>
</evidence>
<keyword evidence="7 10" id="KW-0784">Thiamine biosynthesis</keyword>
<feature type="binding site" evidence="10">
    <location>
        <begin position="146"/>
        <end position="147"/>
    </location>
    <ligand>
        <name>thiamine diphosphate</name>
        <dbReference type="ChEBI" id="CHEBI:58937"/>
    </ligand>
</feature>
<keyword evidence="13" id="KW-1185">Reference proteome</keyword>
<dbReference type="SUPFAM" id="SSF52518">
    <property type="entry name" value="Thiamin diphosphate-binding fold (THDP-binding)"/>
    <property type="match status" value="2"/>
</dbReference>
<evidence type="ECO:0000256" key="3">
    <source>
        <dbReference type="ARBA" id="ARBA00011738"/>
    </source>
</evidence>
<reference evidence="12 13" key="1">
    <citation type="submission" date="2020-10" db="EMBL/GenBank/DDBJ databases">
        <title>ChiBAC.</title>
        <authorList>
            <person name="Zenner C."/>
            <person name="Hitch T.C.A."/>
            <person name="Clavel T."/>
        </authorList>
    </citation>
    <scope>NUCLEOTIDE SEQUENCE [LARGE SCALE GENOMIC DNA]</scope>
    <source>
        <strain evidence="12 13">DSM 108706</strain>
    </source>
</reference>
<dbReference type="Pfam" id="PF02779">
    <property type="entry name" value="Transket_pyr"/>
    <property type="match status" value="1"/>
</dbReference>
<dbReference type="PROSITE" id="PS00801">
    <property type="entry name" value="TRANSKETOLASE_1"/>
    <property type="match status" value="1"/>
</dbReference>
<dbReference type="EMBL" id="JADCKA010000002">
    <property type="protein sequence ID" value="MBE5034998.1"/>
    <property type="molecule type" value="Genomic_DNA"/>
</dbReference>
<evidence type="ECO:0000256" key="8">
    <source>
        <dbReference type="ARBA" id="ARBA00023052"/>
    </source>
</evidence>
<proteinExistence type="inferred from homology"/>
<dbReference type="Gene3D" id="3.40.50.920">
    <property type="match status" value="1"/>
</dbReference>
<dbReference type="CDD" id="cd07033">
    <property type="entry name" value="TPP_PYR_DXS_TK_like"/>
    <property type="match status" value="1"/>
</dbReference>
<dbReference type="RefSeq" id="WP_226384668.1">
    <property type="nucleotide sequence ID" value="NZ_JADCKA010000002.1"/>
</dbReference>
<dbReference type="PANTHER" id="PTHR43322">
    <property type="entry name" value="1-D-DEOXYXYLULOSE 5-PHOSPHATE SYNTHASE-RELATED"/>
    <property type="match status" value="1"/>
</dbReference>
<dbReference type="PANTHER" id="PTHR43322:SF5">
    <property type="entry name" value="1-DEOXY-D-XYLULOSE-5-PHOSPHATE SYNTHASE, CHLOROPLASTIC"/>
    <property type="match status" value="1"/>
</dbReference>
<comment type="pathway">
    <text evidence="1 10">Metabolic intermediate biosynthesis; 1-deoxy-D-xylulose 5-phosphate biosynthesis; 1-deoxy-D-xylulose 5-phosphate from D-glyceraldehyde 3-phosphate and pyruvate: step 1/1.</text>
</comment>
<feature type="binding site" evidence="10">
    <location>
        <position position="145"/>
    </location>
    <ligand>
        <name>Mg(2+)</name>
        <dbReference type="ChEBI" id="CHEBI:18420"/>
    </ligand>
</feature>
<dbReference type="SMART" id="SM00861">
    <property type="entry name" value="Transket_pyr"/>
    <property type="match status" value="1"/>
</dbReference>
<evidence type="ECO:0000313" key="12">
    <source>
        <dbReference type="EMBL" id="MBE5034998.1"/>
    </source>
</evidence>
<dbReference type="InterPro" id="IPR009014">
    <property type="entry name" value="Transketo_C/PFOR_II"/>
</dbReference>
<organism evidence="12 13">
    <name type="scientific">Gallibacter intestinalis</name>
    <dbReference type="NCBI Taxonomy" id="2779356"/>
    <lineage>
        <taxon>Bacteria</taxon>
        <taxon>Bacillati</taxon>
        <taxon>Bacillota</taxon>
        <taxon>Clostridia</taxon>
        <taxon>Eubacteriales</taxon>
        <taxon>Eubacteriaceae</taxon>
        <taxon>Gallibacter</taxon>
    </lineage>
</organism>
<evidence type="ECO:0000313" key="13">
    <source>
        <dbReference type="Proteomes" id="UP001516588"/>
    </source>
</evidence>
<dbReference type="HAMAP" id="MF_00315">
    <property type="entry name" value="DXP_synth"/>
    <property type="match status" value="1"/>
</dbReference>
<gene>
    <name evidence="10" type="primary">dxs</name>
    <name evidence="12" type="ORF">INF20_01735</name>
</gene>
<comment type="caution">
    <text evidence="12">The sequence shown here is derived from an EMBL/GenBank/DDBJ whole genome shotgun (WGS) entry which is preliminary data.</text>
</comment>
<keyword evidence="4 10" id="KW-0808">Transferase</keyword>
<comment type="cofactor">
    <cofactor evidence="10">
        <name>thiamine diphosphate</name>
        <dbReference type="ChEBI" id="CHEBI:58937"/>
    </cofactor>
    <text evidence="10">Binds 1 thiamine pyrophosphate per subunit.</text>
</comment>
<dbReference type="NCBIfam" id="TIGR00204">
    <property type="entry name" value="dxs"/>
    <property type="match status" value="1"/>
</dbReference>
<dbReference type="Pfam" id="PF02780">
    <property type="entry name" value="Transketolase_C"/>
    <property type="match status" value="1"/>
</dbReference>
<dbReference type="NCBIfam" id="NF003933">
    <property type="entry name" value="PRK05444.2-2"/>
    <property type="match status" value="1"/>
</dbReference>
<accession>A0ABR9QVT6</accession>
<keyword evidence="6 10" id="KW-0460">Magnesium</keyword>
<evidence type="ECO:0000256" key="4">
    <source>
        <dbReference type="ARBA" id="ARBA00022679"/>
    </source>
</evidence>
<feature type="domain" description="Transketolase-like pyrimidine-binding" evidence="11">
    <location>
        <begin position="315"/>
        <end position="479"/>
    </location>
</feature>
<dbReference type="CDD" id="cd02007">
    <property type="entry name" value="TPP_DXS"/>
    <property type="match status" value="1"/>
</dbReference>
<dbReference type="InterPro" id="IPR033248">
    <property type="entry name" value="Transketolase_C"/>
</dbReference>
<dbReference type="EC" id="2.2.1.7" evidence="10"/>
<evidence type="ECO:0000256" key="10">
    <source>
        <dbReference type="HAMAP-Rule" id="MF_00315"/>
    </source>
</evidence>
<feature type="binding site" evidence="10">
    <location>
        <position position="285"/>
    </location>
    <ligand>
        <name>thiamine diphosphate</name>
        <dbReference type="ChEBI" id="CHEBI:58937"/>
    </ligand>
</feature>
<feature type="binding site" evidence="10">
    <location>
        <position position="73"/>
    </location>
    <ligand>
        <name>thiamine diphosphate</name>
        <dbReference type="ChEBI" id="CHEBI:58937"/>
    </ligand>
</feature>
<dbReference type="InterPro" id="IPR005475">
    <property type="entry name" value="Transketolase-like_Pyr-bd"/>
</dbReference>
<keyword evidence="5 10" id="KW-0479">Metal-binding</keyword>
<dbReference type="Proteomes" id="UP001516588">
    <property type="component" value="Unassembled WGS sequence"/>
</dbReference>
<dbReference type="Gene3D" id="3.40.50.970">
    <property type="match status" value="2"/>
</dbReference>
<protein>
    <recommendedName>
        <fullName evidence="10">1-deoxy-D-xylulose-5-phosphate synthase</fullName>
        <ecNumber evidence="10">2.2.1.7</ecNumber>
    </recommendedName>
    <alternativeName>
        <fullName evidence="10">1-deoxyxylulose-5-phosphate synthase</fullName>
        <shortName evidence="10">DXP synthase</shortName>
        <shortName evidence="10">DXPS</shortName>
    </alternativeName>
</protein>
<evidence type="ECO:0000256" key="7">
    <source>
        <dbReference type="ARBA" id="ARBA00022977"/>
    </source>
</evidence>
<comment type="subunit">
    <text evidence="3 10">Homodimer.</text>
</comment>
<feature type="binding site" evidence="10">
    <location>
        <position position="174"/>
    </location>
    <ligand>
        <name>thiamine diphosphate</name>
        <dbReference type="ChEBI" id="CHEBI:58937"/>
    </ligand>
</feature>
<comment type="similarity">
    <text evidence="2 10">Belongs to the transketolase family. DXPS subfamily.</text>
</comment>
<dbReference type="GO" id="GO:0008661">
    <property type="term" value="F:1-deoxy-D-xylulose-5-phosphate synthase activity"/>
    <property type="evidence" value="ECO:0007669"/>
    <property type="project" value="UniProtKB-EC"/>
</dbReference>
<comment type="function">
    <text evidence="10">Catalyzes the acyloin condensation reaction between C atoms 2 and 3 of pyruvate and glyceraldehyde 3-phosphate to yield 1-deoxy-D-xylulose-5-phosphate (DXP).</text>
</comment>